<dbReference type="EMBL" id="WMBT01000002">
    <property type="protein sequence ID" value="MTD99581.1"/>
    <property type="molecule type" value="Genomic_DNA"/>
</dbReference>
<name>A0A6L6HMG6_9RHOB</name>
<feature type="region of interest" description="Disordered" evidence="1">
    <location>
        <begin position="34"/>
        <end position="55"/>
    </location>
</feature>
<keyword evidence="3" id="KW-1185">Reference proteome</keyword>
<evidence type="ECO:0000313" key="2">
    <source>
        <dbReference type="EMBL" id="MTD99581.1"/>
    </source>
</evidence>
<reference evidence="2 3" key="1">
    <citation type="submission" date="2019-11" db="EMBL/GenBank/DDBJ databases">
        <authorList>
            <person name="Lang L."/>
        </authorList>
    </citation>
    <scope>NUCLEOTIDE SEQUENCE [LARGE SCALE GENOMIC DNA]</scope>
    <source>
        <strain evidence="2 3">YIM 132242</strain>
    </source>
</reference>
<organism evidence="2 3">
    <name type="scientific">Paracoccus lichenicola</name>
    <dbReference type="NCBI Taxonomy" id="2665644"/>
    <lineage>
        <taxon>Bacteria</taxon>
        <taxon>Pseudomonadati</taxon>
        <taxon>Pseudomonadota</taxon>
        <taxon>Alphaproteobacteria</taxon>
        <taxon>Rhodobacterales</taxon>
        <taxon>Paracoccaceae</taxon>
        <taxon>Paracoccus</taxon>
    </lineage>
</organism>
<dbReference type="RefSeq" id="WP_154763647.1">
    <property type="nucleotide sequence ID" value="NZ_WMBT01000002.1"/>
</dbReference>
<evidence type="ECO:0000313" key="3">
    <source>
        <dbReference type="Proteomes" id="UP000481417"/>
    </source>
</evidence>
<proteinExistence type="predicted"/>
<accession>A0A6L6HMG6</accession>
<comment type="caution">
    <text evidence="2">The sequence shown here is derived from an EMBL/GenBank/DDBJ whole genome shotgun (WGS) entry which is preliminary data.</text>
</comment>
<gene>
    <name evidence="2" type="ORF">GIY56_04695</name>
</gene>
<sequence>MRLLKVLVVLILAAVIGLAGYAYFGDMQPVRSEVRSPVSGAPAPAAATEDGTGTE</sequence>
<dbReference type="Proteomes" id="UP000481417">
    <property type="component" value="Unassembled WGS sequence"/>
</dbReference>
<dbReference type="AlphaFoldDB" id="A0A6L6HMG6"/>
<evidence type="ECO:0000256" key="1">
    <source>
        <dbReference type="SAM" id="MobiDB-lite"/>
    </source>
</evidence>
<protein>
    <submittedName>
        <fullName evidence="2">Uncharacterized protein</fullName>
    </submittedName>
</protein>